<evidence type="ECO:0000256" key="1">
    <source>
        <dbReference type="ARBA" id="ARBA00004123"/>
    </source>
</evidence>
<keyword evidence="5" id="KW-0539">Nucleus</keyword>
<keyword evidence="4" id="KW-0804">Transcription</keyword>
<feature type="compositionally biased region" description="Gly residues" evidence="6">
    <location>
        <begin position="55"/>
        <end position="81"/>
    </location>
</feature>
<dbReference type="GO" id="GO:0009739">
    <property type="term" value="P:response to gibberellin"/>
    <property type="evidence" value="ECO:0007669"/>
    <property type="project" value="UniProtKB-ARBA"/>
</dbReference>
<evidence type="ECO:0000256" key="6">
    <source>
        <dbReference type="SAM" id="MobiDB-lite"/>
    </source>
</evidence>
<proteinExistence type="predicted"/>
<sequence length="397" mass="42507">MTRRCSHCSNNGHNSRTCPARSGGGVRLFGVRLTTAPAPAAMKKSASMSCIASSLGGGSGGSSPAAGGGGGGRGGGDGGAGYVSDDPAHASCSTNGRGERKKGTPWTEEEHRMFLMGLQKLGKGDWRGISRNFVVSRTPTQVASHAQKYFIRQSNSSRRKRRSSLFDMVPEMVCCFFPVNCYNFYAMHGLYSLYTFHPNPCASLFNLQPMDESPADVEQFTLQNAQDESTSSNQLPTLHLGQQKEAELAKQLPNFQLRQHEESECAGPSLPLPDLEMNSSVPFKTIPVPALPAFYPALAPVPLTLWPPSVAHVEEAGTAHEILKPTPLDGKEVVKADDVVGMSNLRIGEASSVSLEPTALSLQLIGSTDARQSAFHVSSPMNRPELSKRNSSPIHAV</sequence>
<feature type="region of interest" description="Disordered" evidence="6">
    <location>
        <begin position="53"/>
        <end position="106"/>
    </location>
</feature>
<feature type="compositionally biased region" description="Basic and acidic residues" evidence="6">
    <location>
        <begin position="97"/>
        <end position="106"/>
    </location>
</feature>
<keyword evidence="2" id="KW-0805">Transcription regulation</keyword>
<comment type="subcellular location">
    <subcellularLocation>
        <location evidence="1">Nucleus</location>
    </subcellularLocation>
</comment>
<evidence type="ECO:0000313" key="11">
    <source>
        <dbReference type="Proteomes" id="UP001497457"/>
    </source>
</evidence>
<dbReference type="SUPFAM" id="SSF46689">
    <property type="entry name" value="Homeodomain-like"/>
    <property type="match status" value="1"/>
</dbReference>
<evidence type="ECO:0000259" key="7">
    <source>
        <dbReference type="PROSITE" id="PS50090"/>
    </source>
</evidence>
<reference evidence="10 11" key="2">
    <citation type="submission" date="2024-10" db="EMBL/GenBank/DDBJ databases">
        <authorList>
            <person name="Ryan C."/>
        </authorList>
    </citation>
    <scope>NUCLEOTIDE SEQUENCE [LARGE SCALE GENOMIC DNA]</scope>
</reference>
<evidence type="ECO:0000256" key="2">
    <source>
        <dbReference type="ARBA" id="ARBA00023015"/>
    </source>
</evidence>
<organism evidence="10 11">
    <name type="scientific">Urochloa decumbens</name>
    <dbReference type="NCBI Taxonomy" id="240449"/>
    <lineage>
        <taxon>Eukaryota</taxon>
        <taxon>Viridiplantae</taxon>
        <taxon>Streptophyta</taxon>
        <taxon>Embryophyta</taxon>
        <taxon>Tracheophyta</taxon>
        <taxon>Spermatophyta</taxon>
        <taxon>Magnoliopsida</taxon>
        <taxon>Liliopsida</taxon>
        <taxon>Poales</taxon>
        <taxon>Poaceae</taxon>
        <taxon>PACMAD clade</taxon>
        <taxon>Panicoideae</taxon>
        <taxon>Panicodae</taxon>
        <taxon>Paniceae</taxon>
        <taxon>Melinidinae</taxon>
        <taxon>Urochloa</taxon>
    </lineage>
</organism>
<dbReference type="CDD" id="cd00167">
    <property type="entry name" value="SANT"/>
    <property type="match status" value="1"/>
</dbReference>
<feature type="domain" description="Myb-like" evidence="7">
    <location>
        <begin position="98"/>
        <end position="150"/>
    </location>
</feature>
<dbReference type="GO" id="GO:0003700">
    <property type="term" value="F:DNA-binding transcription factor activity"/>
    <property type="evidence" value="ECO:0007669"/>
    <property type="project" value="UniProtKB-ARBA"/>
</dbReference>
<dbReference type="InterPro" id="IPR009057">
    <property type="entry name" value="Homeodomain-like_sf"/>
</dbReference>
<dbReference type="GO" id="GO:0005634">
    <property type="term" value="C:nucleus"/>
    <property type="evidence" value="ECO:0007669"/>
    <property type="project" value="UniProtKB-SubCell"/>
</dbReference>
<dbReference type="GO" id="GO:0009744">
    <property type="term" value="P:response to sucrose"/>
    <property type="evidence" value="ECO:0007669"/>
    <property type="project" value="UniProtKB-ARBA"/>
</dbReference>
<evidence type="ECO:0000259" key="9">
    <source>
        <dbReference type="PROSITE" id="PS51294"/>
    </source>
</evidence>
<dbReference type="GO" id="GO:0003677">
    <property type="term" value="F:DNA binding"/>
    <property type="evidence" value="ECO:0007669"/>
    <property type="project" value="UniProtKB-KW"/>
</dbReference>
<dbReference type="PROSITE" id="PS50090">
    <property type="entry name" value="MYB_LIKE"/>
    <property type="match status" value="1"/>
</dbReference>
<dbReference type="Proteomes" id="UP001497457">
    <property type="component" value="Chromosome 19rd"/>
</dbReference>
<dbReference type="PANTHER" id="PTHR44191:SF4">
    <property type="entry name" value="OS01G0187900 PROTEIN"/>
    <property type="match status" value="1"/>
</dbReference>
<dbReference type="Gene3D" id="1.10.10.60">
    <property type="entry name" value="Homeodomain-like"/>
    <property type="match status" value="1"/>
</dbReference>
<dbReference type="PROSITE" id="PS51293">
    <property type="entry name" value="SANT"/>
    <property type="match status" value="1"/>
</dbReference>
<protein>
    <submittedName>
        <fullName evidence="10">Uncharacterized protein</fullName>
    </submittedName>
</protein>
<dbReference type="InterPro" id="IPR017930">
    <property type="entry name" value="Myb_dom"/>
</dbReference>
<dbReference type="EMBL" id="OZ075129">
    <property type="protein sequence ID" value="CAL4965753.1"/>
    <property type="molecule type" value="Genomic_DNA"/>
</dbReference>
<accession>A0ABC8ZVN7</accession>
<dbReference type="Pfam" id="PF00249">
    <property type="entry name" value="Myb_DNA-binding"/>
    <property type="match status" value="1"/>
</dbReference>
<evidence type="ECO:0000259" key="8">
    <source>
        <dbReference type="PROSITE" id="PS51293"/>
    </source>
</evidence>
<feature type="compositionally biased region" description="Polar residues" evidence="6">
    <location>
        <begin position="7"/>
        <end position="17"/>
    </location>
</feature>
<gene>
    <name evidence="10" type="ORF">URODEC1_LOCUS47392</name>
</gene>
<dbReference type="AlphaFoldDB" id="A0ABC8ZVN7"/>
<evidence type="ECO:0000256" key="5">
    <source>
        <dbReference type="ARBA" id="ARBA00023242"/>
    </source>
</evidence>
<feature type="domain" description="HTH myb-type" evidence="9">
    <location>
        <begin position="98"/>
        <end position="154"/>
    </location>
</feature>
<evidence type="ECO:0000256" key="4">
    <source>
        <dbReference type="ARBA" id="ARBA00023163"/>
    </source>
</evidence>
<dbReference type="InterPro" id="IPR052245">
    <property type="entry name" value="Plant_Stress_Dev_TF"/>
</dbReference>
<dbReference type="InterPro" id="IPR001005">
    <property type="entry name" value="SANT/Myb"/>
</dbReference>
<dbReference type="SMART" id="SM00717">
    <property type="entry name" value="SANT"/>
    <property type="match status" value="1"/>
</dbReference>
<evidence type="ECO:0000256" key="3">
    <source>
        <dbReference type="ARBA" id="ARBA00023125"/>
    </source>
</evidence>
<name>A0ABC8ZVN7_9POAL</name>
<reference evidence="11" key="1">
    <citation type="submission" date="2024-06" db="EMBL/GenBank/DDBJ databases">
        <authorList>
            <person name="Ryan C."/>
        </authorList>
    </citation>
    <scope>NUCLEOTIDE SEQUENCE [LARGE SCALE GENOMIC DNA]</scope>
</reference>
<feature type="domain" description="SANT" evidence="8">
    <location>
        <begin position="101"/>
        <end position="154"/>
    </location>
</feature>
<dbReference type="NCBIfam" id="TIGR01557">
    <property type="entry name" value="myb_SHAQKYF"/>
    <property type="match status" value="1"/>
</dbReference>
<dbReference type="InterPro" id="IPR017884">
    <property type="entry name" value="SANT_dom"/>
</dbReference>
<dbReference type="FunFam" id="1.10.10.60:FF:000009">
    <property type="entry name" value="transcription factor MYB1R1"/>
    <property type="match status" value="1"/>
</dbReference>
<keyword evidence="11" id="KW-1185">Reference proteome</keyword>
<dbReference type="InterPro" id="IPR006447">
    <property type="entry name" value="Myb_dom_plants"/>
</dbReference>
<feature type="region of interest" description="Disordered" evidence="6">
    <location>
        <begin position="375"/>
        <end position="397"/>
    </location>
</feature>
<dbReference type="PROSITE" id="PS51294">
    <property type="entry name" value="HTH_MYB"/>
    <property type="match status" value="1"/>
</dbReference>
<evidence type="ECO:0000313" key="10">
    <source>
        <dbReference type="EMBL" id="CAL4965753.1"/>
    </source>
</evidence>
<feature type="region of interest" description="Disordered" evidence="6">
    <location>
        <begin position="1"/>
        <end position="24"/>
    </location>
</feature>
<keyword evidence="3" id="KW-0238">DNA-binding</keyword>
<dbReference type="PANTHER" id="PTHR44191">
    <property type="entry name" value="TRANSCRIPTION FACTOR KUA1"/>
    <property type="match status" value="1"/>
</dbReference>